<gene>
    <name evidence="2" type="ORF">JEQ47_00115</name>
</gene>
<dbReference type="AlphaFoldDB" id="A0A934MK31"/>
<dbReference type="Proteomes" id="UP000602124">
    <property type="component" value="Unassembled WGS sequence"/>
</dbReference>
<accession>A0A934MK31</accession>
<evidence type="ECO:0000256" key="1">
    <source>
        <dbReference type="SAM" id="MobiDB-lite"/>
    </source>
</evidence>
<keyword evidence="3" id="KW-1185">Reference proteome</keyword>
<dbReference type="EMBL" id="JAEKMH010000001">
    <property type="protein sequence ID" value="MBJ3783106.1"/>
    <property type="molecule type" value="Genomic_DNA"/>
</dbReference>
<sequence length="530" mass="58136">MRELNADIAIIGGGVGGVAAALAACEAGKRVVMTDPYAWIGGQLTSQAVPPDEHPWIETHGSTRRYRRYRELVRAHYRQFYPLSVSARAETYLNPGGGWVSPLCHEPRVAHDVLTAMLEPFVAQQRLVMLRETRATAAVVENRRVVAVTLTSKSGETWSLSAPVFLEASETGDLIDLAGIAHRSGTESRSETGEPSAPEIGDPTDMQAATMVMALDHVEGDHTIDRPADYDHWRSVRPPSWPNPLLDWRYPNPRTLAPVTPRFRPNFAAHHESHEDALRVPDLWSYRRILARDTFEPGFLASDVTLVNWPMNDYLEGPVYGVPDADEHIRRAGQLSLSLLYWLQTEAPRPDGGKGYPGLRLRPDITGTSTGLAQAPYIREGRRIRALTTIREQDIAVAQRTGGALHYDNSVGTGAYRIDLHPTTGGANYLDVAALPFEIPLGALIPEDVTNVVAAGKTIGTTHITNGCYRVHPSEWSIGEAAGTLASYCLDMGLAARDVWASKARTSELQERLKQGGSDLAWNADERLPA</sequence>
<dbReference type="SUPFAM" id="SSF51905">
    <property type="entry name" value="FAD/NAD(P)-binding domain"/>
    <property type="match status" value="1"/>
</dbReference>
<dbReference type="Pfam" id="PF12831">
    <property type="entry name" value="FAD_oxidored"/>
    <property type="match status" value="1"/>
</dbReference>
<reference evidence="2" key="1">
    <citation type="submission" date="2020-12" db="EMBL/GenBank/DDBJ databases">
        <title>Devosia sp. MSA67 isolated from Mo River.</title>
        <authorList>
            <person name="Ma F."/>
            <person name="Zi Z."/>
        </authorList>
    </citation>
    <scope>NUCLEOTIDE SEQUENCE</scope>
    <source>
        <strain evidence="2">MSA67</strain>
    </source>
</reference>
<dbReference type="RefSeq" id="WP_198874360.1">
    <property type="nucleotide sequence ID" value="NZ_JAEKMH010000001.1"/>
</dbReference>
<dbReference type="PANTHER" id="PTHR42716:SF1">
    <property type="entry name" value="SLL0471 PROTEIN"/>
    <property type="match status" value="1"/>
</dbReference>
<dbReference type="PROSITE" id="PS51257">
    <property type="entry name" value="PROKAR_LIPOPROTEIN"/>
    <property type="match status" value="1"/>
</dbReference>
<evidence type="ECO:0000313" key="2">
    <source>
        <dbReference type="EMBL" id="MBJ3783106.1"/>
    </source>
</evidence>
<name>A0A934MK31_9HYPH</name>
<dbReference type="PANTHER" id="PTHR42716">
    <property type="entry name" value="L-ASPARTATE OXIDASE"/>
    <property type="match status" value="1"/>
</dbReference>
<evidence type="ECO:0000313" key="3">
    <source>
        <dbReference type="Proteomes" id="UP000602124"/>
    </source>
</evidence>
<comment type="caution">
    <text evidence="2">The sequence shown here is derived from an EMBL/GenBank/DDBJ whole genome shotgun (WGS) entry which is preliminary data.</text>
</comment>
<dbReference type="InterPro" id="IPR005288">
    <property type="entry name" value="NadB"/>
</dbReference>
<dbReference type="Gene3D" id="3.50.50.60">
    <property type="entry name" value="FAD/NAD(P)-binding domain"/>
    <property type="match status" value="1"/>
</dbReference>
<dbReference type="GO" id="GO:0008734">
    <property type="term" value="F:L-aspartate oxidase activity"/>
    <property type="evidence" value="ECO:0007669"/>
    <property type="project" value="InterPro"/>
</dbReference>
<organism evidence="2 3">
    <name type="scientific">Devosia sediminis</name>
    <dbReference type="NCBI Taxonomy" id="2798801"/>
    <lineage>
        <taxon>Bacteria</taxon>
        <taxon>Pseudomonadati</taxon>
        <taxon>Pseudomonadota</taxon>
        <taxon>Alphaproteobacteria</taxon>
        <taxon>Hyphomicrobiales</taxon>
        <taxon>Devosiaceae</taxon>
        <taxon>Devosia</taxon>
    </lineage>
</organism>
<protein>
    <submittedName>
        <fullName evidence="2">FAD-dependent oxidoreductase</fullName>
    </submittedName>
</protein>
<feature type="region of interest" description="Disordered" evidence="1">
    <location>
        <begin position="183"/>
        <end position="203"/>
    </location>
</feature>
<dbReference type="InterPro" id="IPR036188">
    <property type="entry name" value="FAD/NAD-bd_sf"/>
</dbReference>
<proteinExistence type="predicted"/>
<dbReference type="GO" id="GO:0009435">
    <property type="term" value="P:NAD+ biosynthetic process"/>
    <property type="evidence" value="ECO:0007669"/>
    <property type="project" value="InterPro"/>
</dbReference>